<dbReference type="EMBL" id="CP025781">
    <property type="protein sequence ID" value="QBC43739.1"/>
    <property type="molecule type" value="Genomic_DNA"/>
</dbReference>
<accession>A0A7G3G989</accession>
<evidence type="ECO:0000313" key="4">
    <source>
        <dbReference type="Proteomes" id="UP000515917"/>
    </source>
</evidence>
<dbReference type="PIRSF" id="PIRSF003113">
    <property type="entry name" value="BolA"/>
    <property type="match status" value="1"/>
</dbReference>
<comment type="similarity">
    <text evidence="1 2">Belongs to the BolA/IbaG family.</text>
</comment>
<dbReference type="InterPro" id="IPR002634">
    <property type="entry name" value="BolA"/>
</dbReference>
<evidence type="ECO:0000256" key="1">
    <source>
        <dbReference type="ARBA" id="ARBA00005578"/>
    </source>
</evidence>
<dbReference type="RefSeq" id="WP_130106312.1">
    <property type="nucleotide sequence ID" value="NZ_CP025781.1"/>
</dbReference>
<dbReference type="KEGG" id="ifl:C1H71_09395"/>
<keyword evidence="4" id="KW-1185">Reference proteome</keyword>
<gene>
    <name evidence="3" type="ORF">C1H71_09395</name>
</gene>
<organism evidence="3 4">
    <name type="scientific">Iodobacter fluviatilis</name>
    <dbReference type="NCBI Taxonomy" id="537"/>
    <lineage>
        <taxon>Bacteria</taxon>
        <taxon>Pseudomonadati</taxon>
        <taxon>Pseudomonadota</taxon>
        <taxon>Betaproteobacteria</taxon>
        <taxon>Neisseriales</taxon>
        <taxon>Chitinibacteraceae</taxon>
        <taxon>Iodobacter</taxon>
    </lineage>
</organism>
<evidence type="ECO:0000313" key="3">
    <source>
        <dbReference type="EMBL" id="QBC43739.1"/>
    </source>
</evidence>
<dbReference type="InterPro" id="IPR050961">
    <property type="entry name" value="BolA/IbaG_stress_morph_reg"/>
</dbReference>
<dbReference type="AlphaFoldDB" id="A0A7G3G989"/>
<name>A0A7G3G989_9NEIS</name>
<sequence>MTPESVQALLTERLAATAVEVTGDGHHFYARIASPRFEGLGLLARHRLVKESVKPELDSGELHALSLEKTLTPSEWAEQFQ</sequence>
<dbReference type="SUPFAM" id="SSF82657">
    <property type="entry name" value="BolA-like"/>
    <property type="match status" value="1"/>
</dbReference>
<proteinExistence type="inferred from homology"/>
<protein>
    <submittedName>
        <fullName evidence="3">BolA family transcriptional regulator</fullName>
    </submittedName>
</protein>
<dbReference type="Pfam" id="PF01722">
    <property type="entry name" value="BolA"/>
    <property type="match status" value="1"/>
</dbReference>
<dbReference type="Gene3D" id="3.30.300.90">
    <property type="entry name" value="BolA-like"/>
    <property type="match status" value="1"/>
</dbReference>
<dbReference type="Proteomes" id="UP000515917">
    <property type="component" value="Chromosome"/>
</dbReference>
<evidence type="ECO:0000256" key="2">
    <source>
        <dbReference type="RuleBase" id="RU003860"/>
    </source>
</evidence>
<dbReference type="PANTHER" id="PTHR46229:SF2">
    <property type="entry name" value="BOLA-LIKE PROTEIN 1"/>
    <property type="match status" value="1"/>
</dbReference>
<dbReference type="PANTHER" id="PTHR46229">
    <property type="entry name" value="BOLA TRANSCRIPTION REGULATOR"/>
    <property type="match status" value="1"/>
</dbReference>
<reference evidence="3 4" key="1">
    <citation type="submission" date="2018-01" db="EMBL/GenBank/DDBJ databases">
        <title>Genome sequence of Iodobacter sp. strain PCH194 isolated from Indian Trans-Himalaya.</title>
        <authorList>
            <person name="Kumar V."/>
            <person name="Thakur V."/>
            <person name="Kumar S."/>
            <person name="Singh D."/>
        </authorList>
    </citation>
    <scope>NUCLEOTIDE SEQUENCE [LARGE SCALE GENOMIC DNA]</scope>
    <source>
        <strain evidence="3 4">PCH194</strain>
    </source>
</reference>
<dbReference type="InterPro" id="IPR036065">
    <property type="entry name" value="BolA-like_sf"/>
</dbReference>